<dbReference type="PANTHER" id="PTHR30158:SF23">
    <property type="entry name" value="MULTIDRUG RESISTANCE PROTEIN MEXA"/>
    <property type="match status" value="1"/>
</dbReference>
<evidence type="ECO:0000259" key="4">
    <source>
        <dbReference type="Pfam" id="PF25917"/>
    </source>
</evidence>
<dbReference type="InterPro" id="IPR006143">
    <property type="entry name" value="RND_pump_MFP"/>
</dbReference>
<sequence>MKDKNYYHYMSLRKFHPLALPALLFFYLASCQEVEQKDEGLPLPVMTLKEEKAAKSFQYLGSIEGVENVGIRPQVDGILEEIYVDEGDYVKKGQPLFKINSQPYQEDLKNALADVKVEKAKLRKAKSEIDRIQPLIDNEVISEVRMETVQADYEVAQSSLDKAQAVAANMRINLEFTTIVAPVSGFMGRIPKSIGNLVKKTDEEPLTVLSNVEDVYVYFSMSESDYLYYERMKGDSTSKKMNTEVKLVLSDGSEYERAGLIDANSGQIDKSTGSINLRAKFDNPDTLLRSGSTGKIIMEQIYPNAILVPQGATASIQDKKFVFKFQEDSTVVKQEIQIEGRTGKEYIVSGGSLSADDRIVVSGLDKLTNGVKVKPMQRGQLLDNATATNQ</sequence>
<dbReference type="NCBIfam" id="TIGR01730">
    <property type="entry name" value="RND_mfp"/>
    <property type="match status" value="1"/>
</dbReference>
<dbReference type="SUPFAM" id="SSF111369">
    <property type="entry name" value="HlyD-like secretion proteins"/>
    <property type="match status" value="1"/>
</dbReference>
<evidence type="ECO:0000259" key="3">
    <source>
        <dbReference type="Pfam" id="PF25876"/>
    </source>
</evidence>
<dbReference type="Pfam" id="PF25967">
    <property type="entry name" value="RND-MFP_C"/>
    <property type="match status" value="1"/>
</dbReference>
<name>A0AA49GKU9_9BACT</name>
<dbReference type="GO" id="GO:0030313">
    <property type="term" value="C:cell envelope"/>
    <property type="evidence" value="ECO:0007669"/>
    <property type="project" value="UniProtKB-SubCell"/>
</dbReference>
<feature type="domain" description="Multidrug resistance protein MdtA-like barrel-sandwich hybrid" evidence="4">
    <location>
        <begin position="68"/>
        <end position="208"/>
    </location>
</feature>
<comment type="similarity">
    <text evidence="2">Belongs to the membrane fusion protein (MFP) (TC 8.A.1) family.</text>
</comment>
<evidence type="ECO:0000259" key="5">
    <source>
        <dbReference type="Pfam" id="PF25944"/>
    </source>
</evidence>
<dbReference type="Pfam" id="PF25917">
    <property type="entry name" value="BSH_RND"/>
    <property type="match status" value="1"/>
</dbReference>
<protein>
    <submittedName>
        <fullName evidence="7">Efflux RND transporter periplasmic adaptor subunit</fullName>
    </submittedName>
</protein>
<dbReference type="InterPro" id="IPR058624">
    <property type="entry name" value="MdtA-like_HH"/>
</dbReference>
<dbReference type="Pfam" id="PF25876">
    <property type="entry name" value="HH_MFP_RND"/>
    <property type="match status" value="1"/>
</dbReference>
<dbReference type="EMBL" id="CP120682">
    <property type="protein sequence ID" value="WKN35238.1"/>
    <property type="molecule type" value="Genomic_DNA"/>
</dbReference>
<dbReference type="Gene3D" id="2.40.50.100">
    <property type="match status" value="1"/>
</dbReference>
<dbReference type="PANTHER" id="PTHR30158">
    <property type="entry name" value="ACRA/E-RELATED COMPONENT OF DRUG EFFLUX TRANSPORTER"/>
    <property type="match status" value="1"/>
</dbReference>
<dbReference type="GO" id="GO:0022857">
    <property type="term" value="F:transmembrane transporter activity"/>
    <property type="evidence" value="ECO:0007669"/>
    <property type="project" value="InterPro"/>
</dbReference>
<gene>
    <name evidence="7" type="ORF">K4G66_22935</name>
</gene>
<dbReference type="Gene3D" id="1.10.287.470">
    <property type="entry name" value="Helix hairpin bin"/>
    <property type="match status" value="1"/>
</dbReference>
<feature type="domain" description="Multidrug resistance protein MdtA-like C-terminal permuted SH3" evidence="6">
    <location>
        <begin position="304"/>
        <end position="366"/>
    </location>
</feature>
<accession>A0AA49GKU9</accession>
<proteinExistence type="inferred from homology"/>
<evidence type="ECO:0000256" key="2">
    <source>
        <dbReference type="ARBA" id="ARBA00009477"/>
    </source>
</evidence>
<dbReference type="GO" id="GO:0046677">
    <property type="term" value="P:response to antibiotic"/>
    <property type="evidence" value="ECO:0007669"/>
    <property type="project" value="TreeGrafter"/>
</dbReference>
<dbReference type="Gene3D" id="2.40.420.20">
    <property type="match status" value="1"/>
</dbReference>
<dbReference type="AlphaFoldDB" id="A0AA49GKU9"/>
<evidence type="ECO:0000256" key="1">
    <source>
        <dbReference type="ARBA" id="ARBA00004196"/>
    </source>
</evidence>
<organism evidence="7">
    <name type="scientific">Roseihalotalea indica</name>
    <dbReference type="NCBI Taxonomy" id="2867963"/>
    <lineage>
        <taxon>Bacteria</taxon>
        <taxon>Pseudomonadati</taxon>
        <taxon>Bacteroidota</taxon>
        <taxon>Cytophagia</taxon>
        <taxon>Cytophagales</taxon>
        <taxon>Catalimonadaceae</taxon>
        <taxon>Roseihalotalea</taxon>
    </lineage>
</organism>
<dbReference type="InterPro" id="IPR058627">
    <property type="entry name" value="MdtA-like_C"/>
</dbReference>
<comment type="subcellular location">
    <subcellularLocation>
        <location evidence="1">Cell envelope</location>
    </subcellularLocation>
</comment>
<feature type="domain" description="Multidrug resistance protein MdtA-like beta-barrel" evidence="5">
    <location>
        <begin position="215"/>
        <end position="298"/>
    </location>
</feature>
<reference evidence="7" key="1">
    <citation type="journal article" date="2023" name="Comput. Struct. Biotechnol. J.">
        <title>Discovery of a novel marine Bacteroidetes with a rich repertoire of carbohydrate-active enzymes.</title>
        <authorList>
            <person name="Chen B."/>
            <person name="Liu G."/>
            <person name="Chen Q."/>
            <person name="Wang H."/>
            <person name="Liu L."/>
            <person name="Tang K."/>
        </authorList>
    </citation>
    <scope>NUCLEOTIDE SEQUENCE</scope>
    <source>
        <strain evidence="7">TK19036</strain>
    </source>
</reference>
<reference evidence="7" key="2">
    <citation type="journal article" date="2024" name="Antonie Van Leeuwenhoek">
        <title>Roseihalotalea indica gen. nov., sp. nov., a halophilic Bacteroidetes from mesopelagic Southwest Indian Ocean with higher carbohydrate metabolic potential.</title>
        <authorList>
            <person name="Chen B."/>
            <person name="Zhang M."/>
            <person name="Lin D."/>
            <person name="Ye J."/>
            <person name="Tang K."/>
        </authorList>
    </citation>
    <scope>NUCLEOTIDE SEQUENCE</scope>
    <source>
        <strain evidence="7">TK19036</strain>
    </source>
</reference>
<evidence type="ECO:0000259" key="6">
    <source>
        <dbReference type="Pfam" id="PF25967"/>
    </source>
</evidence>
<dbReference type="Pfam" id="PF25944">
    <property type="entry name" value="Beta-barrel_RND"/>
    <property type="match status" value="1"/>
</dbReference>
<dbReference type="InterPro" id="IPR058626">
    <property type="entry name" value="MdtA-like_b-barrel"/>
</dbReference>
<feature type="domain" description="Multidrug resistance protein MdtA-like alpha-helical hairpin" evidence="3">
    <location>
        <begin position="108"/>
        <end position="177"/>
    </location>
</feature>
<dbReference type="InterPro" id="IPR058625">
    <property type="entry name" value="MdtA-like_BSH"/>
</dbReference>
<evidence type="ECO:0000313" key="7">
    <source>
        <dbReference type="EMBL" id="WKN35238.1"/>
    </source>
</evidence>
<dbReference type="Gene3D" id="2.40.30.170">
    <property type="match status" value="1"/>
</dbReference>
<dbReference type="GO" id="GO:0005886">
    <property type="term" value="C:plasma membrane"/>
    <property type="evidence" value="ECO:0007669"/>
    <property type="project" value="TreeGrafter"/>
</dbReference>